<keyword evidence="4 9" id="KW-0479">Metal-binding</keyword>
<feature type="compositionally biased region" description="Gly residues" evidence="10">
    <location>
        <begin position="455"/>
        <end position="466"/>
    </location>
</feature>
<dbReference type="SUPFAM" id="SSF82051">
    <property type="entry name" value="Obg GTP-binding protein N-terminal domain"/>
    <property type="match status" value="1"/>
</dbReference>
<protein>
    <recommendedName>
        <fullName evidence="9">GTPase Obg</fullName>
        <ecNumber evidence="9">3.6.5.-</ecNumber>
    </recommendedName>
    <alternativeName>
        <fullName evidence="9">GTP-binding protein Obg</fullName>
    </alternativeName>
</protein>
<comment type="cofactor">
    <cofactor evidence="1 9">
        <name>Mg(2+)</name>
        <dbReference type="ChEBI" id="CHEBI:18420"/>
    </cofactor>
</comment>
<feature type="domain" description="OBG-type G" evidence="11">
    <location>
        <begin position="160"/>
        <end position="325"/>
    </location>
</feature>
<dbReference type="InterPro" id="IPR036346">
    <property type="entry name" value="GTP-bd_prot_GTP1/OBG_C_sf"/>
</dbReference>
<dbReference type="InterPro" id="IPR045086">
    <property type="entry name" value="OBG_GTPase"/>
</dbReference>
<dbReference type="GO" id="GO:0005737">
    <property type="term" value="C:cytoplasm"/>
    <property type="evidence" value="ECO:0007669"/>
    <property type="project" value="UniProtKB-SubCell"/>
</dbReference>
<evidence type="ECO:0000256" key="8">
    <source>
        <dbReference type="ARBA" id="ARBA00023134"/>
    </source>
</evidence>
<evidence type="ECO:0000256" key="1">
    <source>
        <dbReference type="ARBA" id="ARBA00001946"/>
    </source>
</evidence>
<feature type="binding site" evidence="9">
    <location>
        <begin position="191"/>
        <end position="195"/>
    </location>
    <ligand>
        <name>GTP</name>
        <dbReference type="ChEBI" id="CHEBI:37565"/>
    </ligand>
</feature>
<evidence type="ECO:0000256" key="4">
    <source>
        <dbReference type="ARBA" id="ARBA00022723"/>
    </source>
</evidence>
<dbReference type="InterPro" id="IPR005225">
    <property type="entry name" value="Small_GTP-bd"/>
</dbReference>
<dbReference type="Pfam" id="PF09269">
    <property type="entry name" value="DUF1967"/>
    <property type="match status" value="1"/>
</dbReference>
<dbReference type="PANTHER" id="PTHR11702:SF31">
    <property type="entry name" value="MITOCHONDRIAL RIBOSOME-ASSOCIATED GTPASE 2"/>
    <property type="match status" value="1"/>
</dbReference>
<comment type="similarity">
    <text evidence="2 9">Belongs to the TRAFAC class OBG-HflX-like GTPase superfamily. OBG GTPase family.</text>
</comment>
<dbReference type="GO" id="GO:0042254">
    <property type="term" value="P:ribosome biogenesis"/>
    <property type="evidence" value="ECO:0007669"/>
    <property type="project" value="UniProtKB-UniRule"/>
</dbReference>
<feature type="domain" description="OCT" evidence="12">
    <location>
        <begin position="337"/>
        <end position="415"/>
    </location>
</feature>
<dbReference type="InterPro" id="IPR006169">
    <property type="entry name" value="GTP1_OBG_dom"/>
</dbReference>
<dbReference type="InterPro" id="IPR027417">
    <property type="entry name" value="P-loop_NTPase"/>
</dbReference>
<feature type="binding site" evidence="9">
    <location>
        <position position="193"/>
    </location>
    <ligand>
        <name>Mg(2+)</name>
        <dbReference type="ChEBI" id="CHEBI:18420"/>
    </ligand>
</feature>
<dbReference type="InterPro" id="IPR006073">
    <property type="entry name" value="GTP-bd"/>
</dbReference>
<dbReference type="PRINTS" id="PR00326">
    <property type="entry name" value="GTP1OBG"/>
</dbReference>
<gene>
    <name evidence="9" type="primary">obg</name>
    <name evidence="14" type="ordered locus">Trad_0024</name>
</gene>
<feature type="binding site" evidence="9">
    <location>
        <begin position="306"/>
        <end position="308"/>
    </location>
    <ligand>
        <name>GTP</name>
        <dbReference type="ChEBI" id="CHEBI:37565"/>
    </ligand>
</feature>
<dbReference type="GO" id="GO:0000287">
    <property type="term" value="F:magnesium ion binding"/>
    <property type="evidence" value="ECO:0007669"/>
    <property type="project" value="InterPro"/>
</dbReference>
<dbReference type="Gene3D" id="3.30.300.350">
    <property type="entry name" value="GTP-binding protein OBG, C-terminal domain"/>
    <property type="match status" value="1"/>
</dbReference>
<dbReference type="HOGENOM" id="CLU_011747_2_1_0"/>
<dbReference type="NCBIfam" id="NF008954">
    <property type="entry name" value="PRK12296.1"/>
    <property type="match status" value="1"/>
</dbReference>
<dbReference type="SUPFAM" id="SSF102741">
    <property type="entry name" value="Obg GTP-binding protein C-terminal domain"/>
    <property type="match status" value="1"/>
</dbReference>
<comment type="function">
    <text evidence="9">An essential GTPase which binds GTP, GDP and possibly (p)ppGpp with moderate affinity, with high nucleotide exchange rates and a fairly low GTP hydrolysis rate. Plays a role in control of the cell cycle, stress response, ribosome biogenesis and in those bacteria that undergo differentiation, in morphogenesis control.</text>
</comment>
<evidence type="ECO:0000313" key="14">
    <source>
        <dbReference type="EMBL" id="ADI13167.1"/>
    </source>
</evidence>
<dbReference type="FunFam" id="2.70.210.12:FF:000001">
    <property type="entry name" value="GTPase Obg"/>
    <property type="match status" value="1"/>
</dbReference>
<dbReference type="AlphaFoldDB" id="D7CWS6"/>
<dbReference type="PROSITE" id="PS51881">
    <property type="entry name" value="OCT"/>
    <property type="match status" value="1"/>
</dbReference>
<dbReference type="STRING" id="649638.Trad_0024"/>
<sequence length="466" mass="48692">MALRDILDITVQGGKGGDGGLSFLRLKYLPKGGPDGGHGGDGGDVVLEAIDDVTSLERLVSRRLYRAGTGGQGEGRNRTGARGEDVVLKVPVGTVATDLDTGERLADLTEVGQRALVARGGLGGRGNASFASSRRRTPRFAERGTPGETRRLRLELRTIADAGLVGYPNAGKSSLLAALSNARPQIASYPFTTLSPNLGVVERGLERFTLADIPGIIEGASEGKGLGLEFLRHISRTRLLVFVLDVAEAPAQTLEALRHELRAYDPSLLTLPALIALNKVDLAAPSEVAAAVAELTPFGLPVLPVSALEGAGLEALKGTLFDLLPQRPQRPAPAPAPRRVVVDPVRVERHERGGWRVLGRDVTELVARFDASNREAVAYLQGHFIALGVYKLLKRAGAEAGDDVWIGDAVFEYFDEAGEADAEDSAPEADAAADDDDAPAPLAAEGDGAPEPVGAAGGDGVAEGDG</sequence>
<dbReference type="Pfam" id="PF01018">
    <property type="entry name" value="GTP1_OBG"/>
    <property type="match status" value="1"/>
</dbReference>
<dbReference type="EC" id="3.6.5.-" evidence="9"/>
<keyword evidence="6 9" id="KW-0378">Hydrolase</keyword>
<feature type="binding site" evidence="9">
    <location>
        <begin position="212"/>
        <end position="215"/>
    </location>
    <ligand>
        <name>GTP</name>
        <dbReference type="ChEBI" id="CHEBI:37565"/>
    </ligand>
</feature>
<dbReference type="NCBIfam" id="NF008956">
    <property type="entry name" value="PRK12299.1"/>
    <property type="match status" value="1"/>
</dbReference>
<evidence type="ECO:0000256" key="3">
    <source>
        <dbReference type="ARBA" id="ARBA00022490"/>
    </source>
</evidence>
<keyword evidence="15" id="KW-1185">Reference proteome</keyword>
<reference evidence="14 15" key="2">
    <citation type="journal article" date="2011" name="Stand. Genomic Sci.">
        <title>Complete genome sequence of Truepera radiovictrix type strain (RQ-24).</title>
        <authorList>
            <person name="Ivanova N."/>
            <person name="Rohde C."/>
            <person name="Munk C."/>
            <person name="Nolan M."/>
            <person name="Lucas S."/>
            <person name="Del Rio T.G."/>
            <person name="Tice H."/>
            <person name="Deshpande S."/>
            <person name="Cheng J.F."/>
            <person name="Tapia R."/>
            <person name="Han C."/>
            <person name="Goodwin L."/>
            <person name="Pitluck S."/>
            <person name="Liolios K."/>
            <person name="Mavromatis K."/>
            <person name="Mikhailova N."/>
            <person name="Pati A."/>
            <person name="Chen A."/>
            <person name="Palaniappan K."/>
            <person name="Land M."/>
            <person name="Hauser L."/>
            <person name="Chang Y.J."/>
            <person name="Jeffries C.D."/>
            <person name="Brambilla E."/>
            <person name="Rohde M."/>
            <person name="Goker M."/>
            <person name="Tindall B.J."/>
            <person name="Woyke T."/>
            <person name="Bristow J."/>
            <person name="Eisen J.A."/>
            <person name="Markowitz V."/>
            <person name="Hugenholtz P."/>
            <person name="Kyrpides N.C."/>
            <person name="Klenk H.P."/>
            <person name="Lapidus A."/>
        </authorList>
    </citation>
    <scope>NUCLEOTIDE SEQUENCE [LARGE SCALE GENOMIC DNA]</scope>
    <source>
        <strain evidence="15">DSM 17093 / CIP 108686 / LMG 22925 / RQ-24</strain>
    </source>
</reference>
<feature type="domain" description="Obg" evidence="13">
    <location>
        <begin position="1"/>
        <end position="159"/>
    </location>
</feature>
<evidence type="ECO:0000259" key="12">
    <source>
        <dbReference type="PROSITE" id="PS51881"/>
    </source>
</evidence>
<dbReference type="NCBIfam" id="TIGR00231">
    <property type="entry name" value="small_GTP"/>
    <property type="match status" value="1"/>
</dbReference>
<evidence type="ECO:0000259" key="13">
    <source>
        <dbReference type="PROSITE" id="PS51883"/>
    </source>
</evidence>
<feature type="compositionally biased region" description="Acidic residues" evidence="10">
    <location>
        <begin position="419"/>
        <end position="438"/>
    </location>
</feature>
<dbReference type="Gene3D" id="3.40.50.300">
    <property type="entry name" value="P-loop containing nucleotide triphosphate hydrolases"/>
    <property type="match status" value="1"/>
</dbReference>
<name>D7CWS6_TRURR</name>
<feature type="region of interest" description="Disordered" evidence="10">
    <location>
        <begin position="419"/>
        <end position="466"/>
    </location>
</feature>
<dbReference type="HAMAP" id="MF_01454">
    <property type="entry name" value="GTPase_Obg"/>
    <property type="match status" value="1"/>
</dbReference>
<accession>D7CWS6</accession>
<comment type="subunit">
    <text evidence="9">Monomer.</text>
</comment>
<keyword evidence="3 9" id="KW-0963">Cytoplasm</keyword>
<reference evidence="15" key="1">
    <citation type="submission" date="2010-05" db="EMBL/GenBank/DDBJ databases">
        <title>The complete genome of Truepera radiovictris DSM 17093.</title>
        <authorList>
            <consortium name="US DOE Joint Genome Institute (JGI-PGF)"/>
            <person name="Lucas S."/>
            <person name="Copeland A."/>
            <person name="Lapidus A."/>
            <person name="Glavina del Rio T."/>
            <person name="Dalin E."/>
            <person name="Tice H."/>
            <person name="Bruce D."/>
            <person name="Goodwin L."/>
            <person name="Pitluck S."/>
            <person name="Kyrpides N."/>
            <person name="Mavromatis K."/>
            <person name="Ovchinnikova G."/>
            <person name="Munk A.C."/>
            <person name="Detter J.C."/>
            <person name="Han C."/>
            <person name="Tapia R."/>
            <person name="Land M."/>
            <person name="Hauser L."/>
            <person name="Markowitz V."/>
            <person name="Cheng J.-F."/>
            <person name="Hugenholtz P."/>
            <person name="Woyke T."/>
            <person name="Wu D."/>
            <person name="Tindall B."/>
            <person name="Pomrenke H.G."/>
            <person name="Brambilla E."/>
            <person name="Klenk H.-P."/>
            <person name="Eisen J.A."/>
        </authorList>
    </citation>
    <scope>NUCLEOTIDE SEQUENCE [LARGE SCALE GENOMIC DNA]</scope>
    <source>
        <strain evidence="15">DSM 17093 / CIP 108686 / LMG 22925 / RQ-24</strain>
    </source>
</reference>
<keyword evidence="5 9" id="KW-0547">Nucleotide-binding</keyword>
<proteinExistence type="inferred from homology"/>
<dbReference type="Proteomes" id="UP000000379">
    <property type="component" value="Chromosome"/>
</dbReference>
<dbReference type="InterPro" id="IPR015349">
    <property type="entry name" value="OCT_dom"/>
</dbReference>
<keyword evidence="8 9" id="KW-0342">GTP-binding</keyword>
<evidence type="ECO:0000256" key="7">
    <source>
        <dbReference type="ARBA" id="ARBA00022842"/>
    </source>
</evidence>
<dbReference type="OrthoDB" id="9807318at2"/>
<dbReference type="PROSITE" id="PS51710">
    <property type="entry name" value="G_OBG"/>
    <property type="match status" value="1"/>
</dbReference>
<organism evidence="14 15">
    <name type="scientific">Truepera radiovictrix (strain DSM 17093 / CIP 108686 / LMG 22925 / RQ-24)</name>
    <dbReference type="NCBI Taxonomy" id="649638"/>
    <lineage>
        <taxon>Bacteria</taxon>
        <taxon>Thermotogati</taxon>
        <taxon>Deinococcota</taxon>
        <taxon>Deinococci</taxon>
        <taxon>Trueperales</taxon>
        <taxon>Trueperaceae</taxon>
        <taxon>Truepera</taxon>
    </lineage>
</organism>
<dbReference type="NCBIfam" id="NF008955">
    <property type="entry name" value="PRK12297.1"/>
    <property type="match status" value="1"/>
</dbReference>
<evidence type="ECO:0000256" key="2">
    <source>
        <dbReference type="ARBA" id="ARBA00007699"/>
    </source>
</evidence>
<dbReference type="eggNOG" id="COG0536">
    <property type="taxonomic scope" value="Bacteria"/>
</dbReference>
<feature type="binding site" evidence="9">
    <location>
        <position position="173"/>
    </location>
    <ligand>
        <name>Mg(2+)</name>
        <dbReference type="ChEBI" id="CHEBI:18420"/>
    </ligand>
</feature>
<dbReference type="CDD" id="cd01898">
    <property type="entry name" value="Obg"/>
    <property type="match status" value="1"/>
</dbReference>
<evidence type="ECO:0000259" key="11">
    <source>
        <dbReference type="PROSITE" id="PS51710"/>
    </source>
</evidence>
<dbReference type="Pfam" id="PF01926">
    <property type="entry name" value="MMR_HSR1"/>
    <property type="match status" value="1"/>
</dbReference>
<keyword evidence="7 9" id="KW-0460">Magnesium</keyword>
<evidence type="ECO:0000256" key="10">
    <source>
        <dbReference type="SAM" id="MobiDB-lite"/>
    </source>
</evidence>
<evidence type="ECO:0000256" key="9">
    <source>
        <dbReference type="HAMAP-Rule" id="MF_01454"/>
    </source>
</evidence>
<dbReference type="SUPFAM" id="SSF52540">
    <property type="entry name" value="P-loop containing nucleoside triphosphate hydrolases"/>
    <property type="match status" value="1"/>
</dbReference>
<dbReference type="InterPro" id="IPR006074">
    <property type="entry name" value="GTP1-OBG_CS"/>
</dbReference>
<dbReference type="InterPro" id="IPR014100">
    <property type="entry name" value="GTP-bd_Obg/CgtA"/>
</dbReference>
<dbReference type="NCBIfam" id="TIGR02729">
    <property type="entry name" value="Obg_CgtA"/>
    <property type="match status" value="1"/>
</dbReference>
<evidence type="ECO:0000256" key="6">
    <source>
        <dbReference type="ARBA" id="ARBA00022801"/>
    </source>
</evidence>
<evidence type="ECO:0000313" key="15">
    <source>
        <dbReference type="Proteomes" id="UP000000379"/>
    </source>
</evidence>
<dbReference type="InterPro" id="IPR036726">
    <property type="entry name" value="GTP1_OBG_dom_sf"/>
</dbReference>
<dbReference type="InterPro" id="IPR031167">
    <property type="entry name" value="G_OBG"/>
</dbReference>
<feature type="binding site" evidence="9">
    <location>
        <begin position="166"/>
        <end position="173"/>
    </location>
    <ligand>
        <name>GTP</name>
        <dbReference type="ChEBI" id="CHEBI:37565"/>
    </ligand>
</feature>
<evidence type="ECO:0000256" key="5">
    <source>
        <dbReference type="ARBA" id="ARBA00022741"/>
    </source>
</evidence>
<dbReference type="NCBIfam" id="TIGR03595">
    <property type="entry name" value="Obg_CgtA_exten"/>
    <property type="match status" value="1"/>
</dbReference>
<feature type="compositionally biased region" description="Low complexity" evidence="10">
    <location>
        <begin position="439"/>
        <end position="454"/>
    </location>
</feature>
<dbReference type="GO" id="GO:0005525">
    <property type="term" value="F:GTP binding"/>
    <property type="evidence" value="ECO:0007669"/>
    <property type="project" value="UniProtKB-UniRule"/>
</dbReference>
<dbReference type="PROSITE" id="PS00905">
    <property type="entry name" value="GTP1_OBG"/>
    <property type="match status" value="1"/>
</dbReference>
<dbReference type="GO" id="GO:0003924">
    <property type="term" value="F:GTPase activity"/>
    <property type="evidence" value="ECO:0007669"/>
    <property type="project" value="UniProtKB-UniRule"/>
</dbReference>
<dbReference type="PANTHER" id="PTHR11702">
    <property type="entry name" value="DEVELOPMENTALLY REGULATED GTP-BINDING PROTEIN-RELATED"/>
    <property type="match status" value="1"/>
</dbReference>
<dbReference type="KEGG" id="tra:Trad_0024"/>
<comment type="subcellular location">
    <subcellularLocation>
        <location evidence="9">Cytoplasm</location>
    </subcellularLocation>
</comment>
<feature type="binding site" evidence="9">
    <location>
        <begin position="278"/>
        <end position="281"/>
    </location>
    <ligand>
        <name>GTP</name>
        <dbReference type="ChEBI" id="CHEBI:37565"/>
    </ligand>
</feature>
<dbReference type="Gene3D" id="2.70.210.12">
    <property type="entry name" value="GTP1/OBG domain"/>
    <property type="match status" value="1"/>
</dbReference>
<dbReference type="PROSITE" id="PS51883">
    <property type="entry name" value="OBG"/>
    <property type="match status" value="1"/>
</dbReference>
<dbReference type="RefSeq" id="WP_013176547.1">
    <property type="nucleotide sequence ID" value="NC_014221.1"/>
</dbReference>
<dbReference type="EMBL" id="CP002049">
    <property type="protein sequence ID" value="ADI13167.1"/>
    <property type="molecule type" value="Genomic_DNA"/>
</dbReference>